<keyword evidence="12" id="KW-0547">Nucleotide-binding</keyword>
<keyword evidence="14" id="KW-0378">Hydrolase</keyword>
<evidence type="ECO:0000256" key="10">
    <source>
        <dbReference type="ARBA" id="ARBA00022701"/>
    </source>
</evidence>
<dbReference type="Gene3D" id="3.20.20.370">
    <property type="entry name" value="Glycoside hydrolase/deacetylase"/>
    <property type="match status" value="1"/>
</dbReference>
<comment type="cofactor">
    <cofactor evidence="1">
        <name>Mg(2+)</name>
        <dbReference type="ChEBI" id="CHEBI:18420"/>
    </cofactor>
</comment>
<evidence type="ECO:0000256" key="16">
    <source>
        <dbReference type="ARBA" id="ARBA00023134"/>
    </source>
</evidence>
<comment type="similarity">
    <text evidence="6">Belongs to the YdjC deacetylase family.</text>
</comment>
<dbReference type="InterPro" id="IPR017975">
    <property type="entry name" value="Tubulin_CS"/>
</dbReference>
<comment type="function">
    <text evidence="21">Acts as a positive regulator of hedgehog signaling and regulates ciliary function.</text>
</comment>
<dbReference type="SMART" id="SM00864">
    <property type="entry name" value="Tubulin"/>
    <property type="match status" value="1"/>
</dbReference>
<dbReference type="GO" id="GO:0005200">
    <property type="term" value="F:structural constituent of cytoskeleton"/>
    <property type="evidence" value="ECO:0007669"/>
    <property type="project" value="InterPro"/>
</dbReference>
<keyword evidence="18" id="KW-0966">Cell projection</keyword>
<dbReference type="AlphaFoldDB" id="A0A8S3VIY4"/>
<evidence type="ECO:0000313" key="24">
    <source>
        <dbReference type="Proteomes" id="UP000683360"/>
    </source>
</evidence>
<evidence type="ECO:0000256" key="15">
    <source>
        <dbReference type="ARBA" id="ARBA00022842"/>
    </source>
</evidence>
<dbReference type="InterPro" id="IPR002967">
    <property type="entry name" value="Delta_tubulin"/>
</dbReference>
<reference evidence="23" key="1">
    <citation type="submission" date="2021-03" db="EMBL/GenBank/DDBJ databases">
        <authorList>
            <person name="Bekaert M."/>
        </authorList>
    </citation>
    <scope>NUCLEOTIDE SEQUENCE</scope>
</reference>
<evidence type="ECO:0000256" key="5">
    <source>
        <dbReference type="ARBA" id="ARBA00004138"/>
    </source>
</evidence>
<dbReference type="GO" id="GO:0030030">
    <property type="term" value="P:cell projection organization"/>
    <property type="evidence" value="ECO:0007669"/>
    <property type="project" value="UniProtKB-KW"/>
</dbReference>
<dbReference type="InterPro" id="IPR000217">
    <property type="entry name" value="Tubulin"/>
</dbReference>
<evidence type="ECO:0000256" key="11">
    <source>
        <dbReference type="ARBA" id="ARBA00022723"/>
    </source>
</evidence>
<dbReference type="FunFam" id="3.40.50.1440:FF:000021">
    <property type="entry name" value="Tubulin delta chain"/>
    <property type="match status" value="1"/>
</dbReference>
<evidence type="ECO:0000256" key="12">
    <source>
        <dbReference type="ARBA" id="ARBA00022741"/>
    </source>
</evidence>
<keyword evidence="10" id="KW-0493">Microtubule</keyword>
<evidence type="ECO:0000259" key="22">
    <source>
        <dbReference type="SMART" id="SM00864"/>
    </source>
</evidence>
<evidence type="ECO:0000256" key="1">
    <source>
        <dbReference type="ARBA" id="ARBA00001946"/>
    </source>
</evidence>
<keyword evidence="16" id="KW-0342">GTP-binding</keyword>
<dbReference type="EMBL" id="CAJPWZ010003333">
    <property type="protein sequence ID" value="CAG2257904.1"/>
    <property type="molecule type" value="Genomic_DNA"/>
</dbReference>
<comment type="subcellular location">
    <subcellularLocation>
        <location evidence="5">Cell projection</location>
        <location evidence="5">Cilium</location>
    </subcellularLocation>
    <subcellularLocation>
        <location evidence="3">Cytoplasm</location>
        <location evidence="3">Cytoskeleton</location>
        <location evidence="3">Microtubule organizing center</location>
        <location evidence="3">Centrosome</location>
        <location evidence="3">Centriole</location>
    </subcellularLocation>
    <subcellularLocation>
        <location evidence="4">Nucleus</location>
    </subcellularLocation>
</comment>
<evidence type="ECO:0000256" key="17">
    <source>
        <dbReference type="ARBA" id="ARBA00023242"/>
    </source>
</evidence>
<dbReference type="InterPro" id="IPR036525">
    <property type="entry name" value="Tubulin/FtsZ_GTPase_sf"/>
</dbReference>
<dbReference type="SUPFAM" id="SSF88713">
    <property type="entry name" value="Glycoside hydrolase/deacetylase"/>
    <property type="match status" value="1"/>
</dbReference>
<keyword evidence="15" id="KW-0460">Magnesium</keyword>
<dbReference type="GO" id="GO:0046872">
    <property type="term" value="F:metal ion binding"/>
    <property type="evidence" value="ECO:0007669"/>
    <property type="project" value="UniProtKB-KW"/>
</dbReference>
<dbReference type="PRINTS" id="PR01224">
    <property type="entry name" value="DELTATUBULIN"/>
</dbReference>
<dbReference type="Proteomes" id="UP000683360">
    <property type="component" value="Unassembled WGS sequence"/>
</dbReference>
<comment type="function">
    <text evidence="2">Probably catalyzes the deacetylation of acetylated carbohydrates an important step in the degradation of oligosaccharides.</text>
</comment>
<comment type="similarity">
    <text evidence="7">Belongs to the tubulin family.</text>
</comment>
<dbReference type="InterPro" id="IPR003008">
    <property type="entry name" value="Tubulin_FtsZ_GTPase"/>
</dbReference>
<name>A0A8S3VIY4_MYTED</name>
<evidence type="ECO:0000256" key="4">
    <source>
        <dbReference type="ARBA" id="ARBA00004123"/>
    </source>
</evidence>
<comment type="caution">
    <text evidence="23">The sequence shown here is derived from an EMBL/GenBank/DDBJ whole genome shotgun (WGS) entry which is preliminary data.</text>
</comment>
<dbReference type="GO" id="GO:0007017">
    <property type="term" value="P:microtubule-based process"/>
    <property type="evidence" value="ECO:0007669"/>
    <property type="project" value="InterPro"/>
</dbReference>
<evidence type="ECO:0000256" key="8">
    <source>
        <dbReference type="ARBA" id="ARBA00014184"/>
    </source>
</evidence>
<dbReference type="GO" id="GO:0005929">
    <property type="term" value="C:cilium"/>
    <property type="evidence" value="ECO:0007669"/>
    <property type="project" value="UniProtKB-SubCell"/>
</dbReference>
<evidence type="ECO:0000256" key="14">
    <source>
        <dbReference type="ARBA" id="ARBA00022801"/>
    </source>
</evidence>
<dbReference type="GO" id="GO:0005814">
    <property type="term" value="C:centriole"/>
    <property type="evidence" value="ECO:0007669"/>
    <property type="project" value="UniProtKB-SubCell"/>
</dbReference>
<keyword evidence="13" id="KW-0970">Cilium biogenesis/degradation</keyword>
<sequence length="768" mass="86650">MCLPSTANDHQRQRCTLQGLYCFISRKMSIITLQLGQCGNQIGGQMFQSLMDDVHMKPINTMVPPNRNEEYINDVLSTFFYQDGRSENQLPRARAVMVDMEPKVIAQTCMDAKKSGKWQYPEKQQLSQQRGSGNNWAHGFCIHGPKAKDQVIEMVQKEAEKCDNLGGFLSLMSLAGGTGSGVGAYITECLRDEFPHAFILNQVVWPYNTGEVIVQNYNAILTLSHLYRTVDAVIVMQNDHLHKICSQLLNIKKISFKDINKVICHKLLSILSPGTLHKYPGFTCSNSIGEIMEHMVPVSDYKLEIMEHMVPVSDYKLFFFTFQGDNGAHGEIMEHMVPVSDYKLLTMKNIPQMPESSIQFSSFQWHGLLKHLRQMLIADAAMEEGIDWQVKVGDETPRGGAKHNQSLANFLMLRGKDVTTADTTAFEDSMLYAPWVPPGGALLKGTQPRVFNQYEKSACLLSNSKSPIVQMDYTVGKAWNMFSSRGYVHQYNKHGLVDEDFVDSFVTLEQCKVKVTEGIVTSTSILINGEAVLHAVDLVHEYRIPTGLHLNLSEGLPLTEATSLLEKMGNIDFKQVDEEMQAQIDKFELLMGVKPFHVDGHQHVHLLPGISKVFSEVLARNGIFVTRLPIEDISETDLPNKEFLQTVINDSHSARQVFDRFGIKYAEKFIGLDSFETSVDSIIEKLADMLNGVNHGDTFCEFMVHPGYRTEQEGGCGCGPDDFSQSHYRENELNLLCDIKLKKFIEKSKFKLVSYESLFLTEAFSIRK</sequence>
<dbReference type="Pfam" id="PF00091">
    <property type="entry name" value="Tubulin"/>
    <property type="match status" value="1"/>
</dbReference>
<proteinExistence type="inferred from homology"/>
<dbReference type="PANTHER" id="PTHR11588">
    <property type="entry name" value="TUBULIN"/>
    <property type="match status" value="1"/>
</dbReference>
<evidence type="ECO:0000256" key="20">
    <source>
        <dbReference type="ARBA" id="ARBA00030594"/>
    </source>
</evidence>
<dbReference type="GO" id="GO:0005525">
    <property type="term" value="F:GTP binding"/>
    <property type="evidence" value="ECO:0007669"/>
    <property type="project" value="UniProtKB-KW"/>
</dbReference>
<dbReference type="GO" id="GO:0005634">
    <property type="term" value="C:nucleus"/>
    <property type="evidence" value="ECO:0007669"/>
    <property type="project" value="UniProtKB-SubCell"/>
</dbReference>
<dbReference type="Pfam" id="PF04794">
    <property type="entry name" value="YdjC"/>
    <property type="match status" value="1"/>
</dbReference>
<keyword evidence="11" id="KW-0479">Metal-binding</keyword>
<keyword evidence="24" id="KW-1185">Reference proteome</keyword>
<keyword evidence="19" id="KW-0119">Carbohydrate metabolism</keyword>
<evidence type="ECO:0000313" key="23">
    <source>
        <dbReference type="EMBL" id="CAG2257904.1"/>
    </source>
</evidence>
<evidence type="ECO:0000256" key="6">
    <source>
        <dbReference type="ARBA" id="ARBA00008843"/>
    </source>
</evidence>
<dbReference type="PROSITE" id="PS00227">
    <property type="entry name" value="TUBULIN"/>
    <property type="match status" value="1"/>
</dbReference>
<dbReference type="InterPro" id="IPR011330">
    <property type="entry name" value="Glyco_hydro/deAcase_b/a-brl"/>
</dbReference>
<dbReference type="SUPFAM" id="SSF52490">
    <property type="entry name" value="Tubulin nucleotide-binding domain-like"/>
    <property type="match status" value="1"/>
</dbReference>
<dbReference type="GO" id="GO:0005975">
    <property type="term" value="P:carbohydrate metabolic process"/>
    <property type="evidence" value="ECO:0007669"/>
    <property type="project" value="InterPro"/>
</dbReference>
<accession>A0A8S3VIY4</accession>
<evidence type="ECO:0000256" key="19">
    <source>
        <dbReference type="ARBA" id="ARBA00023277"/>
    </source>
</evidence>
<evidence type="ECO:0000256" key="2">
    <source>
        <dbReference type="ARBA" id="ARBA00003451"/>
    </source>
</evidence>
<protein>
    <recommendedName>
        <fullName evidence="9">Carbohydrate deacetylase</fullName>
    </recommendedName>
    <alternativeName>
        <fullName evidence="20">Delta-tubulin</fullName>
    </alternativeName>
    <alternativeName>
        <fullName evidence="8">Tubulin delta chain</fullName>
    </alternativeName>
</protein>
<evidence type="ECO:0000256" key="13">
    <source>
        <dbReference type="ARBA" id="ARBA00022794"/>
    </source>
</evidence>
<evidence type="ECO:0000256" key="9">
    <source>
        <dbReference type="ARBA" id="ARBA00018477"/>
    </source>
</evidence>
<keyword evidence="17" id="KW-0539">Nucleus</keyword>
<dbReference type="PRINTS" id="PR01161">
    <property type="entry name" value="TUBULIN"/>
</dbReference>
<organism evidence="23 24">
    <name type="scientific">Mytilus edulis</name>
    <name type="common">Blue mussel</name>
    <dbReference type="NCBI Taxonomy" id="6550"/>
    <lineage>
        <taxon>Eukaryota</taxon>
        <taxon>Metazoa</taxon>
        <taxon>Spiralia</taxon>
        <taxon>Lophotrochozoa</taxon>
        <taxon>Mollusca</taxon>
        <taxon>Bivalvia</taxon>
        <taxon>Autobranchia</taxon>
        <taxon>Pteriomorphia</taxon>
        <taxon>Mytilida</taxon>
        <taxon>Mytiloidea</taxon>
        <taxon>Mytilidae</taxon>
        <taxon>Mytilinae</taxon>
        <taxon>Mytilus</taxon>
    </lineage>
</organism>
<evidence type="ECO:0000256" key="18">
    <source>
        <dbReference type="ARBA" id="ARBA00023273"/>
    </source>
</evidence>
<dbReference type="Gene3D" id="3.40.50.1440">
    <property type="entry name" value="Tubulin/FtsZ, GTPase domain"/>
    <property type="match status" value="2"/>
</dbReference>
<dbReference type="GO" id="GO:0016787">
    <property type="term" value="F:hydrolase activity"/>
    <property type="evidence" value="ECO:0007669"/>
    <property type="project" value="UniProtKB-KW"/>
</dbReference>
<evidence type="ECO:0000256" key="7">
    <source>
        <dbReference type="ARBA" id="ARBA00009636"/>
    </source>
</evidence>
<gene>
    <name evidence="23" type="ORF">MEDL_69141</name>
</gene>
<feature type="domain" description="Tubulin/FtsZ GTPase" evidence="22">
    <location>
        <begin position="76"/>
        <end position="278"/>
    </location>
</feature>
<dbReference type="SUPFAM" id="SSF55307">
    <property type="entry name" value="Tubulin C-terminal domain-like"/>
    <property type="match status" value="1"/>
</dbReference>
<dbReference type="CDD" id="cd02189">
    <property type="entry name" value="delta_zeta_tubulin-like"/>
    <property type="match status" value="1"/>
</dbReference>
<dbReference type="SMR" id="A0A8S3VIY4"/>
<dbReference type="InterPro" id="IPR008280">
    <property type="entry name" value="Tub_FtsZ_C"/>
</dbReference>
<evidence type="ECO:0000256" key="21">
    <source>
        <dbReference type="ARBA" id="ARBA00046149"/>
    </source>
</evidence>
<dbReference type="InterPro" id="IPR006879">
    <property type="entry name" value="YdjC-like"/>
</dbReference>
<evidence type="ECO:0000256" key="3">
    <source>
        <dbReference type="ARBA" id="ARBA00004114"/>
    </source>
</evidence>
<dbReference type="GO" id="GO:0005874">
    <property type="term" value="C:microtubule"/>
    <property type="evidence" value="ECO:0007669"/>
    <property type="project" value="UniProtKB-KW"/>
</dbReference>
<dbReference type="OrthoDB" id="10250004at2759"/>